<evidence type="ECO:0000256" key="1">
    <source>
        <dbReference type="SAM" id="Phobius"/>
    </source>
</evidence>
<keyword evidence="1" id="KW-0472">Membrane</keyword>
<dbReference type="AlphaFoldDB" id="A0A7V4LCU0"/>
<proteinExistence type="predicted"/>
<sequence length="74" mass="8208">MKEETKNFLKELLKGGGQASAIGMSLVFAILIGGILGYLVSEYTGSKFWFYVGLILGIIAGFRNLVIMSRKYRK</sequence>
<dbReference type="Pfam" id="PF09527">
    <property type="entry name" value="ATPase_gene1"/>
    <property type="match status" value="1"/>
</dbReference>
<feature type="transmembrane region" description="Helical" evidence="1">
    <location>
        <begin position="21"/>
        <end position="41"/>
    </location>
</feature>
<evidence type="ECO:0000313" key="2">
    <source>
        <dbReference type="EMBL" id="HGS05114.1"/>
    </source>
</evidence>
<name>A0A7V4LCU0_9BACT</name>
<protein>
    <submittedName>
        <fullName evidence="2">F0F1 ATP synthase subunit</fullName>
    </submittedName>
</protein>
<feature type="transmembrane region" description="Helical" evidence="1">
    <location>
        <begin position="48"/>
        <end position="66"/>
    </location>
</feature>
<dbReference type="InterPro" id="IPR032820">
    <property type="entry name" value="ATPase_put"/>
</dbReference>
<reference evidence="2" key="1">
    <citation type="journal article" date="2020" name="mSystems">
        <title>Genome- and Community-Level Interaction Insights into Carbon Utilization and Element Cycling Functions of Hydrothermarchaeota in Hydrothermal Sediment.</title>
        <authorList>
            <person name="Zhou Z."/>
            <person name="Liu Y."/>
            <person name="Xu W."/>
            <person name="Pan J."/>
            <person name="Luo Z.H."/>
            <person name="Li M."/>
        </authorList>
    </citation>
    <scope>NUCLEOTIDE SEQUENCE [LARGE SCALE GENOMIC DNA]</scope>
    <source>
        <strain evidence="2">SpSt-548</strain>
    </source>
</reference>
<organism evidence="2">
    <name type="scientific">Desulfobacca acetoxidans</name>
    <dbReference type="NCBI Taxonomy" id="60893"/>
    <lineage>
        <taxon>Bacteria</taxon>
        <taxon>Pseudomonadati</taxon>
        <taxon>Thermodesulfobacteriota</taxon>
        <taxon>Desulfobaccia</taxon>
        <taxon>Desulfobaccales</taxon>
        <taxon>Desulfobaccaceae</taxon>
        <taxon>Desulfobacca</taxon>
    </lineage>
</organism>
<dbReference type="EMBL" id="DSXI01000308">
    <property type="protein sequence ID" value="HGS05114.1"/>
    <property type="molecule type" value="Genomic_DNA"/>
</dbReference>
<keyword evidence="1" id="KW-0812">Transmembrane</keyword>
<accession>A0A7V4LCU0</accession>
<gene>
    <name evidence="2" type="ORF">ENT08_05155</name>
</gene>
<keyword evidence="1" id="KW-1133">Transmembrane helix</keyword>
<comment type="caution">
    <text evidence="2">The sequence shown here is derived from an EMBL/GenBank/DDBJ whole genome shotgun (WGS) entry which is preliminary data.</text>
</comment>